<dbReference type="PANTHER" id="PTHR30383:SF24">
    <property type="entry name" value="THIOESTERASE 1_PROTEASE 1_LYSOPHOSPHOLIPASE L1"/>
    <property type="match status" value="1"/>
</dbReference>
<feature type="signal peptide" evidence="1">
    <location>
        <begin position="1"/>
        <end position="32"/>
    </location>
</feature>
<evidence type="ECO:0000259" key="2">
    <source>
        <dbReference type="Pfam" id="PF13472"/>
    </source>
</evidence>
<reference evidence="4" key="1">
    <citation type="journal article" date="2019" name="Int. J. Syst. Evol. Microbiol.">
        <title>The Global Catalogue of Microorganisms (GCM) 10K type strain sequencing project: providing services to taxonomists for standard genome sequencing and annotation.</title>
        <authorList>
            <consortium name="The Broad Institute Genomics Platform"/>
            <consortium name="The Broad Institute Genome Sequencing Center for Infectious Disease"/>
            <person name="Wu L."/>
            <person name="Ma J."/>
        </authorList>
    </citation>
    <scope>NUCLEOTIDE SEQUENCE [LARGE SCALE GENOMIC DNA]</scope>
    <source>
        <strain evidence="4">JCM 17666</strain>
    </source>
</reference>
<dbReference type="Pfam" id="PF13472">
    <property type="entry name" value="Lipase_GDSL_2"/>
    <property type="match status" value="1"/>
</dbReference>
<sequence>MIKPRLRRPARRACLAVLAGAALLAAVGPAAAASAQTGAAAAGSGTPRLLVLGDSLSAEYGLARGTGWVALLAQRLQQRRLDYEVVNASISGETTSGGVSRLPALLAQHRPAVVVVELGSNDALRGLPLAMTEQNLRTLVASSQKAGARVLLVGMRIPPNYGRDYTERFRQVFQKVAAEQHVPLVPFLLEGMAEHIELFQADRLHPVAEAQPRLLDNVWSQLEPLLR</sequence>
<dbReference type="Gene3D" id="3.40.50.1110">
    <property type="entry name" value="SGNH hydrolase"/>
    <property type="match status" value="1"/>
</dbReference>
<dbReference type="InterPro" id="IPR051532">
    <property type="entry name" value="Ester_Hydrolysis_Enzymes"/>
</dbReference>
<evidence type="ECO:0000256" key="1">
    <source>
        <dbReference type="SAM" id="SignalP"/>
    </source>
</evidence>
<dbReference type="InterPro" id="IPR036514">
    <property type="entry name" value="SGNH_hydro_sf"/>
</dbReference>
<feature type="chain" id="PRO_5045277045" evidence="1">
    <location>
        <begin position="33"/>
        <end position="227"/>
    </location>
</feature>
<evidence type="ECO:0000313" key="4">
    <source>
        <dbReference type="Proteomes" id="UP001501671"/>
    </source>
</evidence>
<dbReference type="PANTHER" id="PTHR30383">
    <property type="entry name" value="THIOESTERASE 1/PROTEASE 1/LYSOPHOSPHOLIPASE L1"/>
    <property type="match status" value="1"/>
</dbReference>
<dbReference type="EMBL" id="BAABFO010000020">
    <property type="protein sequence ID" value="GAA4338891.1"/>
    <property type="molecule type" value="Genomic_DNA"/>
</dbReference>
<dbReference type="PROSITE" id="PS51318">
    <property type="entry name" value="TAT"/>
    <property type="match status" value="1"/>
</dbReference>
<feature type="domain" description="SGNH hydrolase-type esterase" evidence="2">
    <location>
        <begin position="51"/>
        <end position="209"/>
    </location>
</feature>
<gene>
    <name evidence="3" type="ORF">GCM10023144_36460</name>
</gene>
<evidence type="ECO:0000313" key="3">
    <source>
        <dbReference type="EMBL" id="GAA4338891.1"/>
    </source>
</evidence>
<keyword evidence="1" id="KW-0732">Signal</keyword>
<dbReference type="SUPFAM" id="SSF52266">
    <property type="entry name" value="SGNH hydrolase"/>
    <property type="match status" value="1"/>
</dbReference>
<dbReference type="RefSeq" id="WP_345251305.1">
    <property type="nucleotide sequence ID" value="NZ_BAABFO010000020.1"/>
</dbReference>
<proteinExistence type="predicted"/>
<protein>
    <submittedName>
        <fullName evidence="3">Arylesterase</fullName>
    </submittedName>
</protein>
<keyword evidence="4" id="KW-1185">Reference proteome</keyword>
<organism evidence="3 4">
    <name type="scientific">Pigmentiphaga soli</name>
    <dbReference type="NCBI Taxonomy" id="1007095"/>
    <lineage>
        <taxon>Bacteria</taxon>
        <taxon>Pseudomonadati</taxon>
        <taxon>Pseudomonadota</taxon>
        <taxon>Betaproteobacteria</taxon>
        <taxon>Burkholderiales</taxon>
        <taxon>Alcaligenaceae</taxon>
        <taxon>Pigmentiphaga</taxon>
    </lineage>
</organism>
<name>A0ABP8HG29_9BURK</name>
<dbReference type="InterPro" id="IPR006311">
    <property type="entry name" value="TAT_signal"/>
</dbReference>
<accession>A0ABP8HG29</accession>
<comment type="caution">
    <text evidence="3">The sequence shown here is derived from an EMBL/GenBank/DDBJ whole genome shotgun (WGS) entry which is preliminary data.</text>
</comment>
<dbReference type="InterPro" id="IPR013830">
    <property type="entry name" value="SGNH_hydro"/>
</dbReference>
<dbReference type="CDD" id="cd01822">
    <property type="entry name" value="Lysophospholipase_L1_like"/>
    <property type="match status" value="1"/>
</dbReference>
<dbReference type="Proteomes" id="UP001501671">
    <property type="component" value="Unassembled WGS sequence"/>
</dbReference>